<evidence type="ECO:0000256" key="2">
    <source>
        <dbReference type="ARBA" id="ARBA00023277"/>
    </source>
</evidence>
<reference evidence="6 7" key="2">
    <citation type="submission" date="2020-07" db="EMBL/GenBank/DDBJ databases">
        <title>Genome assembly of wild tea tree DASZ reveals pedigree and selection history of tea varieties.</title>
        <authorList>
            <person name="Zhang W."/>
        </authorList>
    </citation>
    <scope>NUCLEOTIDE SEQUENCE [LARGE SCALE GENOMIC DNA]</scope>
    <source>
        <strain evidence="7">cv. G240</strain>
        <tissue evidence="6">Leaf</tissue>
    </source>
</reference>
<dbReference type="Pfam" id="PF07727">
    <property type="entry name" value="RVT_2"/>
    <property type="match status" value="1"/>
</dbReference>
<accession>A0A7J7I3T0</accession>
<evidence type="ECO:0000256" key="3">
    <source>
        <dbReference type="ARBA" id="ARBA00023295"/>
    </source>
</evidence>
<keyword evidence="2 4" id="KW-0119">Carbohydrate metabolism</keyword>
<dbReference type="AlphaFoldDB" id="A0A7J7I3T0"/>
<evidence type="ECO:0000256" key="4">
    <source>
        <dbReference type="RuleBase" id="RU367047"/>
    </source>
</evidence>
<dbReference type="GO" id="GO:0004575">
    <property type="term" value="F:sucrose alpha-glucosidase activity"/>
    <property type="evidence" value="ECO:0007669"/>
    <property type="project" value="TreeGrafter"/>
</dbReference>
<dbReference type="EMBL" id="JACBKZ010000001">
    <property type="protein sequence ID" value="KAF5959064.1"/>
    <property type="molecule type" value="Genomic_DNA"/>
</dbReference>
<dbReference type="SUPFAM" id="SSF56672">
    <property type="entry name" value="DNA/RNA polymerases"/>
    <property type="match status" value="1"/>
</dbReference>
<reference evidence="7" key="1">
    <citation type="journal article" date="2020" name="Nat. Commun.">
        <title>Genome assembly of wild tea tree DASZ reveals pedigree and selection history of tea varieties.</title>
        <authorList>
            <person name="Zhang W."/>
            <person name="Zhang Y."/>
            <person name="Qiu H."/>
            <person name="Guo Y."/>
            <person name="Wan H."/>
            <person name="Zhang X."/>
            <person name="Scossa F."/>
            <person name="Alseekh S."/>
            <person name="Zhang Q."/>
            <person name="Wang P."/>
            <person name="Xu L."/>
            <person name="Schmidt M.H."/>
            <person name="Jia X."/>
            <person name="Li D."/>
            <person name="Zhu A."/>
            <person name="Guo F."/>
            <person name="Chen W."/>
            <person name="Ni D."/>
            <person name="Usadel B."/>
            <person name="Fernie A.R."/>
            <person name="Wen W."/>
        </authorList>
    </citation>
    <scope>NUCLEOTIDE SEQUENCE [LARGE SCALE GENOMIC DNA]</scope>
    <source>
        <strain evidence="7">cv. G240</strain>
    </source>
</reference>
<comment type="similarity">
    <text evidence="4">Belongs to the glycosyl hydrolase 100 family.</text>
</comment>
<proteinExistence type="inferred from homology"/>
<evidence type="ECO:0000313" key="7">
    <source>
        <dbReference type="Proteomes" id="UP000593564"/>
    </source>
</evidence>
<evidence type="ECO:0000313" key="6">
    <source>
        <dbReference type="EMBL" id="KAF5959064.1"/>
    </source>
</evidence>
<protein>
    <recommendedName>
        <fullName evidence="4">Alkaline/neutral invertase</fullName>
        <ecNumber evidence="4">3.2.1.26</ecNumber>
    </recommendedName>
</protein>
<dbReference type="PANTHER" id="PTHR31916:SF28">
    <property type="entry name" value="NEUTRAL_ALKALINE INVERTASE 3, CHLOROPLASTIC"/>
    <property type="match status" value="1"/>
</dbReference>
<dbReference type="GO" id="GO:0005987">
    <property type="term" value="P:sucrose catabolic process"/>
    <property type="evidence" value="ECO:0007669"/>
    <property type="project" value="TreeGrafter"/>
</dbReference>
<dbReference type="Proteomes" id="UP000593564">
    <property type="component" value="Unassembled WGS sequence"/>
</dbReference>
<organism evidence="6 7">
    <name type="scientific">Camellia sinensis</name>
    <name type="common">Tea plant</name>
    <name type="synonym">Thea sinensis</name>
    <dbReference type="NCBI Taxonomy" id="4442"/>
    <lineage>
        <taxon>Eukaryota</taxon>
        <taxon>Viridiplantae</taxon>
        <taxon>Streptophyta</taxon>
        <taxon>Embryophyta</taxon>
        <taxon>Tracheophyta</taxon>
        <taxon>Spermatophyta</taxon>
        <taxon>Magnoliopsida</taxon>
        <taxon>eudicotyledons</taxon>
        <taxon>Gunneridae</taxon>
        <taxon>Pentapetalae</taxon>
        <taxon>asterids</taxon>
        <taxon>Ericales</taxon>
        <taxon>Theaceae</taxon>
        <taxon>Camellia</taxon>
    </lineage>
</organism>
<dbReference type="InterPro" id="IPR024746">
    <property type="entry name" value="Glyco_hydro_100"/>
</dbReference>
<evidence type="ECO:0000256" key="1">
    <source>
        <dbReference type="ARBA" id="ARBA00022801"/>
    </source>
</evidence>
<evidence type="ECO:0000259" key="5">
    <source>
        <dbReference type="Pfam" id="PF07727"/>
    </source>
</evidence>
<keyword evidence="1 4" id="KW-0378">Hydrolase</keyword>
<dbReference type="EC" id="3.2.1.26" evidence="4"/>
<comment type="caution">
    <text evidence="6">The sequence shown here is derived from an EMBL/GenBank/DDBJ whole genome shotgun (WGS) entry which is preliminary data.</text>
</comment>
<keyword evidence="3 4" id="KW-0326">Glycosidase</keyword>
<feature type="domain" description="Reverse transcriptase Ty1/copia-type" evidence="5">
    <location>
        <begin position="10"/>
        <end position="166"/>
    </location>
</feature>
<sequence>MRSLSNGRENAFLNGVLLEEVYMQPPLGSTYPPLKVCKLQRALYSLKQAPRAWFAKFSSTIHDCGFTSSSYDTALFIRKTAQGTTLLLLYVDNMIITGDDIDGILRLKQFLSHHFEMKDLGPLSYFLGLEIFHDSMGSFLSQAKYTSDFLTCASLTDCKTASTPLESQSRLTPLDDTLLSDVTLYRKVPFGVTADNGNRTWYVDNAKKLSTIKDIVNGPDILDFKKVQESKQETEVFTSNGNAPAVKPVRDTLHKVCVDSIEDEAWELLQESMVYYCGSPIETIATKEQTSSNVLNYDQVFIRDFIPSGIAFLLKGEYDVVPNFILHTLQLQSWEKTMDCHSPGQGLTPASFKVRTVPLDAIACVATVDPGLWWIILLRGKCSGDLSVQERIDVQTGIKIILRLCLADGFDKFPTLLVTDGSCMIDRRMGIHGHPLEI</sequence>
<dbReference type="Pfam" id="PF12899">
    <property type="entry name" value="Glyco_hydro_100"/>
    <property type="match status" value="1"/>
</dbReference>
<dbReference type="GO" id="GO:0033926">
    <property type="term" value="F:endo-alpha-N-acetylgalactosaminidase activity"/>
    <property type="evidence" value="ECO:0007669"/>
    <property type="project" value="UniProtKB-UniRule"/>
</dbReference>
<dbReference type="InterPro" id="IPR008928">
    <property type="entry name" value="6-hairpin_glycosidase_sf"/>
</dbReference>
<dbReference type="PANTHER" id="PTHR31916">
    <property type="match status" value="1"/>
</dbReference>
<dbReference type="InterPro" id="IPR043502">
    <property type="entry name" value="DNA/RNA_pol_sf"/>
</dbReference>
<dbReference type="SUPFAM" id="SSF48208">
    <property type="entry name" value="Six-hairpin glycosidases"/>
    <property type="match status" value="1"/>
</dbReference>
<keyword evidence="7" id="KW-1185">Reference proteome</keyword>
<name>A0A7J7I3T0_CAMSI</name>
<dbReference type="InterPro" id="IPR013103">
    <property type="entry name" value="RVT_2"/>
</dbReference>
<gene>
    <name evidence="6" type="ORF">HYC85_000273</name>
</gene>
<comment type="catalytic activity">
    <reaction evidence="4">
        <text>Hydrolysis of terminal non-reducing beta-D-fructofuranoside residues in beta-D-fructofuranosides.</text>
        <dbReference type="EC" id="3.2.1.26"/>
    </reaction>
</comment>
<comment type="function">
    <text evidence="4">Invertase that cleaves sucrose into glucose and fructose.</text>
</comment>
<dbReference type="GO" id="GO:0009507">
    <property type="term" value="C:chloroplast"/>
    <property type="evidence" value="ECO:0007669"/>
    <property type="project" value="TreeGrafter"/>
</dbReference>